<dbReference type="Proteomes" id="UP000002574">
    <property type="component" value="Chromosome"/>
</dbReference>
<sequence length="66" mass="7366">MKALILDRRGCVIGKLPVPLPIPYRGGYSLLEINGSLYRLTGACEEGFFVKPWTLPAPAFEKEKED</sequence>
<dbReference type="STRING" id="608538.HTH_0516"/>
<dbReference type="EMBL" id="AP011112">
    <property type="protein sequence ID" value="BAI68980.1"/>
    <property type="molecule type" value="Genomic_DNA"/>
</dbReference>
<gene>
    <name evidence="1" type="ordered locus">HTH_0516</name>
</gene>
<organism evidence="1 2">
    <name type="scientific">Hydrogenobacter thermophilus (strain DSM 6534 / IAM 12695 / TK-6)</name>
    <dbReference type="NCBI Taxonomy" id="608538"/>
    <lineage>
        <taxon>Bacteria</taxon>
        <taxon>Pseudomonadati</taxon>
        <taxon>Aquificota</taxon>
        <taxon>Aquificia</taxon>
        <taxon>Aquificales</taxon>
        <taxon>Aquificaceae</taxon>
        <taxon>Hydrogenobacter</taxon>
    </lineage>
</organism>
<accession>D3DGM8</accession>
<name>D3DGM8_HYDTT</name>
<proteinExistence type="predicted"/>
<dbReference type="KEGG" id="hth:HTH_0516"/>
<keyword evidence="2" id="KW-1185">Reference proteome</keyword>
<dbReference type="RefSeq" id="WP_012963162.1">
    <property type="nucleotide sequence ID" value="NC_013799.1"/>
</dbReference>
<evidence type="ECO:0000313" key="2">
    <source>
        <dbReference type="Proteomes" id="UP000002574"/>
    </source>
</evidence>
<dbReference type="KEGG" id="hte:Hydth_0514"/>
<protein>
    <submittedName>
        <fullName evidence="1">Uncharacterized protein</fullName>
    </submittedName>
</protein>
<reference evidence="1 2" key="1">
    <citation type="journal article" date="2010" name="J. Bacteriol.">
        <title>Complete genome sequence of the thermophilic, obligately chemolithoautotrophic hydrogen-oxidizing bacterium Hydrogenobacter thermophilus TK-6.</title>
        <authorList>
            <person name="Arai H."/>
            <person name="Kanbe H."/>
            <person name="Ishii M."/>
            <person name="Igarashi Y."/>
        </authorList>
    </citation>
    <scope>NUCLEOTIDE SEQUENCE [LARGE SCALE GENOMIC DNA]</scope>
    <source>
        <strain evidence="2">DSM 6534 / IAM 12695 / TK-6 [Tokyo]</strain>
    </source>
</reference>
<dbReference type="AlphaFoldDB" id="D3DGM8"/>
<evidence type="ECO:0000313" key="1">
    <source>
        <dbReference type="EMBL" id="BAI68980.1"/>
    </source>
</evidence>